<dbReference type="GO" id="GO:0009235">
    <property type="term" value="P:cobalamin metabolic process"/>
    <property type="evidence" value="ECO:0007669"/>
    <property type="project" value="InterPro"/>
</dbReference>
<evidence type="ECO:0000313" key="2">
    <source>
        <dbReference type="Proteomes" id="UP000516260"/>
    </source>
</evidence>
<keyword evidence="2" id="KW-1185">Reference proteome</keyword>
<dbReference type="EMBL" id="SWLE01000001">
    <property type="protein sequence ID" value="TNN03807.1"/>
    <property type="molecule type" value="Genomic_DNA"/>
</dbReference>
<dbReference type="Pfam" id="PF10229">
    <property type="entry name" value="MMADHC"/>
    <property type="match status" value="1"/>
</dbReference>
<reference evidence="1 2" key="1">
    <citation type="submission" date="2019-04" db="EMBL/GenBank/DDBJ databases">
        <title>The sequence and de novo assembly of Takifugu bimaculatus genome using PacBio and Hi-C technologies.</title>
        <authorList>
            <person name="Xu P."/>
            <person name="Liu B."/>
            <person name="Zhou Z."/>
        </authorList>
    </citation>
    <scope>NUCLEOTIDE SEQUENCE [LARGE SCALE GENOMIC DNA]</scope>
    <source>
        <strain evidence="1">TB-2018</strain>
        <tissue evidence="1">Muscle</tissue>
    </source>
</reference>
<accession>A0A4Z2CHU5</accession>
<name>A0A4Z2CHU5_9TELE</name>
<dbReference type="Proteomes" id="UP000516260">
    <property type="component" value="Chromosome 1"/>
</dbReference>
<gene>
    <name evidence="1" type="ORF">fugu_000836</name>
</gene>
<protein>
    <submittedName>
        <fullName evidence="1">Uncharacterized protein</fullName>
    </submittedName>
</protein>
<sequence length="130" mass="14582">MSSNIVNRQYTGRKKKFQGLWAGWPDERKGPPHDQDLPGSATFVSDLNLASEQQKCLDSKILPVQSSTKRHNLNMTEAIEELLVKGEHPAGDGVRTTEPYFDSATVECAIQLCPEQLKNGEMLLAMMCWF</sequence>
<dbReference type="AlphaFoldDB" id="A0A4Z2CHU5"/>
<evidence type="ECO:0000313" key="1">
    <source>
        <dbReference type="EMBL" id="TNN03807.1"/>
    </source>
</evidence>
<organism evidence="1 2">
    <name type="scientific">Takifugu bimaculatus</name>
    <dbReference type="NCBI Taxonomy" id="433685"/>
    <lineage>
        <taxon>Eukaryota</taxon>
        <taxon>Metazoa</taxon>
        <taxon>Chordata</taxon>
        <taxon>Craniata</taxon>
        <taxon>Vertebrata</taxon>
        <taxon>Euteleostomi</taxon>
        <taxon>Actinopterygii</taxon>
        <taxon>Neopterygii</taxon>
        <taxon>Teleostei</taxon>
        <taxon>Neoteleostei</taxon>
        <taxon>Acanthomorphata</taxon>
        <taxon>Eupercaria</taxon>
        <taxon>Tetraodontiformes</taxon>
        <taxon>Tetradontoidea</taxon>
        <taxon>Tetraodontidae</taxon>
        <taxon>Takifugu</taxon>
    </lineage>
</organism>
<proteinExistence type="predicted"/>
<dbReference type="InterPro" id="IPR019362">
    <property type="entry name" value="MMADHC"/>
</dbReference>
<comment type="caution">
    <text evidence="1">The sequence shown here is derived from an EMBL/GenBank/DDBJ whole genome shotgun (WGS) entry which is preliminary data.</text>
</comment>